<evidence type="ECO:0000259" key="1">
    <source>
        <dbReference type="Pfam" id="PF07700"/>
    </source>
</evidence>
<name>A0A916TLW3_9HYPH</name>
<dbReference type="InterPro" id="IPR011644">
    <property type="entry name" value="Heme_NO-bd"/>
</dbReference>
<evidence type="ECO:0000313" key="2">
    <source>
        <dbReference type="EMBL" id="GGB58452.1"/>
    </source>
</evidence>
<dbReference type="RefSeq" id="WP_150496804.1">
    <property type="nucleotide sequence ID" value="NZ_BMFA01000011.1"/>
</dbReference>
<dbReference type="Proteomes" id="UP000605148">
    <property type="component" value="Unassembled WGS sequence"/>
</dbReference>
<dbReference type="AlphaFoldDB" id="A0A916TLW3"/>
<sequence>MKGMVFNEFFELVDTAFGPNTTEDIIADANLPHAGAYTTVGRYDASEMVRLVKALSARTQTPVPDLLQTFGRHLLDSFKSGHAQYFHSCRSVFDFVSSIEAQIHIDVLKLYPDAELPSLRAEAAGTDKMTLLYRSSRRMADLAEGLLWGAIDHYGDPVELERTDLPDEGSDQCTRFTLTRR</sequence>
<dbReference type="EMBL" id="BMFA01000011">
    <property type="protein sequence ID" value="GGB58452.1"/>
    <property type="molecule type" value="Genomic_DNA"/>
</dbReference>
<dbReference type="InterPro" id="IPR024096">
    <property type="entry name" value="NO_sig/Golgi_transp_ligand-bd"/>
</dbReference>
<feature type="domain" description="Heme NO-binding" evidence="1">
    <location>
        <begin position="2"/>
        <end position="161"/>
    </location>
</feature>
<reference evidence="2" key="2">
    <citation type="submission" date="2020-09" db="EMBL/GenBank/DDBJ databases">
        <authorList>
            <person name="Sun Q."/>
            <person name="Zhou Y."/>
        </authorList>
    </citation>
    <scope>NUCLEOTIDE SEQUENCE</scope>
    <source>
        <strain evidence="2">CGMCC 1.12426</strain>
    </source>
</reference>
<evidence type="ECO:0000313" key="3">
    <source>
        <dbReference type="Proteomes" id="UP000605148"/>
    </source>
</evidence>
<protein>
    <submittedName>
        <fullName evidence="2">Guanylate cyclase</fullName>
    </submittedName>
</protein>
<dbReference type="GO" id="GO:0020037">
    <property type="term" value="F:heme binding"/>
    <property type="evidence" value="ECO:0007669"/>
    <property type="project" value="InterPro"/>
</dbReference>
<dbReference type="OrthoDB" id="7266652at2"/>
<comment type="caution">
    <text evidence="2">The sequence shown here is derived from an EMBL/GenBank/DDBJ whole genome shotgun (WGS) entry which is preliminary data.</text>
</comment>
<dbReference type="Pfam" id="PF07700">
    <property type="entry name" value="HNOB"/>
    <property type="match status" value="1"/>
</dbReference>
<proteinExistence type="predicted"/>
<dbReference type="SUPFAM" id="SSF111126">
    <property type="entry name" value="Ligand-binding domain in the NO signalling and Golgi transport"/>
    <property type="match status" value="1"/>
</dbReference>
<dbReference type="InterPro" id="IPR038158">
    <property type="entry name" value="H-NOX_domain_sf"/>
</dbReference>
<keyword evidence="3" id="KW-1185">Reference proteome</keyword>
<accession>A0A916TLW3</accession>
<organism evidence="2 3">
    <name type="scientific">Roseibium aquae</name>
    <dbReference type="NCBI Taxonomy" id="1323746"/>
    <lineage>
        <taxon>Bacteria</taxon>
        <taxon>Pseudomonadati</taxon>
        <taxon>Pseudomonadota</taxon>
        <taxon>Alphaproteobacteria</taxon>
        <taxon>Hyphomicrobiales</taxon>
        <taxon>Stappiaceae</taxon>
        <taxon>Roseibium</taxon>
    </lineage>
</organism>
<dbReference type="Gene3D" id="3.90.1520.10">
    <property type="entry name" value="H-NOX domain"/>
    <property type="match status" value="1"/>
</dbReference>
<gene>
    <name evidence="2" type="ORF">GCM10011316_33160</name>
</gene>
<reference evidence="2" key="1">
    <citation type="journal article" date="2014" name="Int. J. Syst. Evol. Microbiol.">
        <title>Complete genome sequence of Corynebacterium casei LMG S-19264T (=DSM 44701T), isolated from a smear-ripened cheese.</title>
        <authorList>
            <consortium name="US DOE Joint Genome Institute (JGI-PGF)"/>
            <person name="Walter F."/>
            <person name="Albersmeier A."/>
            <person name="Kalinowski J."/>
            <person name="Ruckert C."/>
        </authorList>
    </citation>
    <scope>NUCLEOTIDE SEQUENCE</scope>
    <source>
        <strain evidence="2">CGMCC 1.12426</strain>
    </source>
</reference>